<dbReference type="AlphaFoldDB" id="A0A7R7IBZ7"/>
<name>A0A7R7IBZ7_9FIRM</name>
<dbReference type="Proteomes" id="UP000595897">
    <property type="component" value="Chromosome"/>
</dbReference>
<protein>
    <recommendedName>
        <fullName evidence="1">Putative nitroreductase TM1586 domain-containing protein</fullName>
    </recommendedName>
</protein>
<dbReference type="InterPro" id="IPR029478">
    <property type="entry name" value="TM1586_NiRdase"/>
</dbReference>
<gene>
    <name evidence="2" type="ORF">bsdtb5_14780</name>
</gene>
<evidence type="ECO:0000313" key="2">
    <source>
        <dbReference type="EMBL" id="BCN30183.1"/>
    </source>
</evidence>
<accession>A0A7R7IBZ7</accession>
<evidence type="ECO:0000259" key="1">
    <source>
        <dbReference type="Pfam" id="PF14512"/>
    </source>
</evidence>
<dbReference type="EMBL" id="AP024169">
    <property type="protein sequence ID" value="BCN30183.1"/>
    <property type="molecule type" value="Genomic_DNA"/>
</dbReference>
<dbReference type="Gene3D" id="3.40.109.10">
    <property type="entry name" value="NADH Oxidase"/>
    <property type="match status" value="1"/>
</dbReference>
<sequence length="257" mass="29990">MNLYDAILVRKSVKNYHMDELEQTMLNNILNFANHLSMLTEDNKVQYKILHHSYTDNKLLSIFSVKAPYYFVIASDNDDLSLMNNAYLMEQISLYLTTKGIGSYLIGKKKINKELVDGLNYDSGLIMAFGKAKDNIYRDVRKLKHIDEKDICIYKCEPDMSLKSLMKIASYSTANRTMQPFRFVIYDNRIHLFSKKETFHARTYHEAKNIDIGIILAHLLVAAEELWFQTTIKKQENITNREMKNNEYVISLFLKAA</sequence>
<dbReference type="InterPro" id="IPR000415">
    <property type="entry name" value="Nitroreductase-like"/>
</dbReference>
<dbReference type="Pfam" id="PF14512">
    <property type="entry name" value="TM1586_NiRdase"/>
    <property type="match status" value="1"/>
</dbReference>
<feature type="domain" description="Putative nitroreductase TM1586" evidence="1">
    <location>
        <begin position="2"/>
        <end position="223"/>
    </location>
</feature>
<proteinExistence type="predicted"/>
<dbReference type="KEGG" id="ahb:bsdtb5_14780"/>
<dbReference type="RefSeq" id="WP_271715422.1">
    <property type="nucleotide sequence ID" value="NZ_AP024169.1"/>
</dbReference>
<reference evidence="2 3" key="1">
    <citation type="submission" date="2020-11" db="EMBL/GenBank/DDBJ databases">
        <title>Draft genome sequencing of a Lachnospiraceae strain isolated from anoxic soil subjected to BSD treatment.</title>
        <authorList>
            <person name="Uek A."/>
            <person name="Tonouchi A."/>
        </authorList>
    </citation>
    <scope>NUCLEOTIDE SEQUENCE [LARGE SCALE GENOMIC DNA]</scope>
    <source>
        <strain evidence="2 3">TB5</strain>
    </source>
</reference>
<keyword evidence="3" id="KW-1185">Reference proteome</keyword>
<dbReference type="GO" id="GO:0016491">
    <property type="term" value="F:oxidoreductase activity"/>
    <property type="evidence" value="ECO:0007669"/>
    <property type="project" value="InterPro"/>
</dbReference>
<dbReference type="SUPFAM" id="SSF55469">
    <property type="entry name" value="FMN-dependent nitroreductase-like"/>
    <property type="match status" value="1"/>
</dbReference>
<evidence type="ECO:0000313" key="3">
    <source>
        <dbReference type="Proteomes" id="UP000595897"/>
    </source>
</evidence>
<organism evidence="2 3">
    <name type="scientific">Anaeromicropila herbilytica</name>
    <dbReference type="NCBI Taxonomy" id="2785025"/>
    <lineage>
        <taxon>Bacteria</taxon>
        <taxon>Bacillati</taxon>
        <taxon>Bacillota</taxon>
        <taxon>Clostridia</taxon>
        <taxon>Lachnospirales</taxon>
        <taxon>Lachnospiraceae</taxon>
        <taxon>Anaeromicropila</taxon>
    </lineage>
</organism>